<dbReference type="GO" id="GO:0030134">
    <property type="term" value="C:COPII-coated ER to Golgi transport vesicle"/>
    <property type="evidence" value="ECO:0007669"/>
    <property type="project" value="TreeGrafter"/>
</dbReference>
<evidence type="ECO:0000256" key="2">
    <source>
        <dbReference type="SAM" id="MobiDB-lite"/>
    </source>
</evidence>
<sequence length="634" mass="68495">NKFSSEFRLLIAYLSSFTQGGFSVVGHSLGSVIAFDLLSHQGQSSEDTLLDEDHSTGTGSGVEDADFPEHPLTPSKPCPSMDDRLEEVLVTDRSGRSSSFGGPGELEGWSLVGYQDSQRQAASETVQPVGLADRTSETPPKIQGSEADGQHMGEWGSVPGCETPRAPSVSTSGEATRLADLLSRIGLTDDQIHKAVRAWLNEPIFDPGLAMKGQITRKPVIKQAVNQNHFSFWAENHHAPLSAGFGMPVVLYPQLGFPLVGLFLLGSPLPLFLTARGIRQLPCEYRLPQCAMFFNIFHPFDPVAYRMETLFDPNFQPRAVLIPHHKGGKRLHLRLKDNLARVGSDLKSMLFQSMHSTWRTLQDFALSHRFRTPTNDGHGDDSDDSHKLFSQMDLPTTVENEDATSCSSEGEINFNCQLNQGRRIDYVLQEAPLESFSDYIFALGSHAAYWESEDTALFLLTEVYSSQSIVPLPPGDKVATQQASTSSCVVPPSLSVMAVGAPPPPPITSATVSAMTYDQPPPPSVSLSTLPLPAPGVPDTTGDLSILDQTSCASSEFSSHIEPAQSTGMSHSGSMIPPVNSLTQSTTGMDHVSGTPLTVSAVPVLSHTPTHPDLQPVAPPPLSGKFASNRFISW</sequence>
<dbReference type="PANTHER" id="PTHR23509">
    <property type="entry name" value="PA-PL1 PHOSPHOLIPASE FAMILY"/>
    <property type="match status" value="1"/>
</dbReference>
<reference evidence="4" key="1">
    <citation type="submission" date="2019-05" db="EMBL/GenBank/DDBJ databases">
        <title>Annotation for the trematode Fasciolopsis buski.</title>
        <authorList>
            <person name="Choi Y.-J."/>
        </authorList>
    </citation>
    <scope>NUCLEOTIDE SEQUENCE</scope>
    <source>
        <strain evidence="4">HT</strain>
        <tissue evidence="4">Whole worm</tissue>
    </source>
</reference>
<dbReference type="OrthoDB" id="69269at2759"/>
<evidence type="ECO:0000313" key="5">
    <source>
        <dbReference type="Proteomes" id="UP000728185"/>
    </source>
</evidence>
<evidence type="ECO:0000256" key="1">
    <source>
        <dbReference type="ARBA" id="ARBA00038464"/>
    </source>
</evidence>
<organism evidence="4 5">
    <name type="scientific">Fasciolopsis buskii</name>
    <dbReference type="NCBI Taxonomy" id="27845"/>
    <lineage>
        <taxon>Eukaryota</taxon>
        <taxon>Metazoa</taxon>
        <taxon>Spiralia</taxon>
        <taxon>Lophotrochozoa</taxon>
        <taxon>Platyhelminthes</taxon>
        <taxon>Trematoda</taxon>
        <taxon>Digenea</taxon>
        <taxon>Plagiorchiida</taxon>
        <taxon>Echinostomata</taxon>
        <taxon>Echinostomatoidea</taxon>
        <taxon>Fasciolidae</taxon>
        <taxon>Fasciolopsis</taxon>
    </lineage>
</organism>
<dbReference type="InterPro" id="IPR004177">
    <property type="entry name" value="DDHD_dom"/>
</dbReference>
<feature type="region of interest" description="Disordered" evidence="2">
    <location>
        <begin position="118"/>
        <end position="151"/>
    </location>
</feature>
<dbReference type="InterPro" id="IPR058055">
    <property type="entry name" value="PA-PLA1"/>
</dbReference>
<dbReference type="AlphaFoldDB" id="A0A8E0VHL4"/>
<protein>
    <submittedName>
        <fullName evidence="4">S23IP</fullName>
    </submittedName>
</protein>
<dbReference type="PROSITE" id="PS51043">
    <property type="entry name" value="DDHD"/>
    <property type="match status" value="1"/>
</dbReference>
<evidence type="ECO:0000313" key="4">
    <source>
        <dbReference type="EMBL" id="KAA0188706.1"/>
    </source>
</evidence>
<feature type="domain" description="DDHD" evidence="3">
    <location>
        <begin position="255"/>
        <end position="465"/>
    </location>
</feature>
<comment type="caution">
    <text evidence="4">The sequence shown here is derived from an EMBL/GenBank/DDBJ whole genome shotgun (WGS) entry which is preliminary data.</text>
</comment>
<dbReference type="GO" id="GO:0004620">
    <property type="term" value="F:phospholipase activity"/>
    <property type="evidence" value="ECO:0007669"/>
    <property type="project" value="TreeGrafter"/>
</dbReference>
<feature type="non-terminal residue" evidence="4">
    <location>
        <position position="1"/>
    </location>
</feature>
<feature type="region of interest" description="Disordered" evidence="2">
    <location>
        <begin position="45"/>
        <end position="81"/>
    </location>
</feature>
<comment type="similarity">
    <text evidence="1">Belongs to the PA-PLA1 family.</text>
</comment>
<gene>
    <name evidence="4" type="ORF">FBUS_07106</name>
</gene>
<dbReference type="PANTHER" id="PTHR23509:SF10">
    <property type="entry name" value="LD21067P"/>
    <property type="match status" value="1"/>
</dbReference>
<dbReference type="GO" id="GO:0046872">
    <property type="term" value="F:metal ion binding"/>
    <property type="evidence" value="ECO:0007669"/>
    <property type="project" value="InterPro"/>
</dbReference>
<dbReference type="Pfam" id="PF02862">
    <property type="entry name" value="DDHD"/>
    <property type="match status" value="1"/>
</dbReference>
<dbReference type="EMBL" id="LUCM01008254">
    <property type="protein sequence ID" value="KAA0188706.1"/>
    <property type="molecule type" value="Genomic_DNA"/>
</dbReference>
<keyword evidence="5" id="KW-1185">Reference proteome</keyword>
<proteinExistence type="inferred from homology"/>
<dbReference type="SMART" id="SM01127">
    <property type="entry name" value="DDHD"/>
    <property type="match status" value="1"/>
</dbReference>
<dbReference type="Proteomes" id="UP000728185">
    <property type="component" value="Unassembled WGS sequence"/>
</dbReference>
<accession>A0A8E0VHL4</accession>
<evidence type="ECO:0000259" key="3">
    <source>
        <dbReference type="PROSITE" id="PS51043"/>
    </source>
</evidence>
<name>A0A8E0VHL4_9TREM</name>